<evidence type="ECO:0000259" key="1">
    <source>
        <dbReference type="Pfam" id="PF22790"/>
    </source>
</evidence>
<proteinExistence type="predicted"/>
<dbReference type="Proteomes" id="UP001527882">
    <property type="component" value="Unassembled WGS sequence"/>
</dbReference>
<keyword evidence="3" id="KW-1185">Reference proteome</keyword>
<feature type="domain" description="YkoP-like" evidence="1">
    <location>
        <begin position="105"/>
        <end position="286"/>
    </location>
</feature>
<comment type="caution">
    <text evidence="2">The sequence shown here is derived from an EMBL/GenBank/DDBJ whole genome shotgun (WGS) entry which is preliminary data.</text>
</comment>
<protein>
    <recommendedName>
        <fullName evidence="1">YkoP-like domain-containing protein</fullName>
    </recommendedName>
</protein>
<dbReference type="EMBL" id="JAQAGZ010000026">
    <property type="protein sequence ID" value="MCZ8516693.1"/>
    <property type="molecule type" value="Genomic_DNA"/>
</dbReference>
<dbReference type="Gene3D" id="3.20.20.370">
    <property type="entry name" value="Glycoside hydrolase/deacetylase"/>
    <property type="match status" value="1"/>
</dbReference>
<name>A0ABT4QIJ1_9BACL</name>
<gene>
    <name evidence="2" type="ORF">O9H85_30810</name>
</gene>
<reference evidence="2 3" key="1">
    <citation type="submission" date="2022-12" db="EMBL/GenBank/DDBJ databases">
        <title>Draft genome sequence of Paenibacillus sp. dW9.</title>
        <authorList>
            <person name="Choi E.-W."/>
            <person name="Kim D.-U."/>
        </authorList>
    </citation>
    <scope>NUCLEOTIDE SEQUENCE [LARGE SCALE GENOMIC DNA]</scope>
    <source>
        <strain evidence="3">dW9</strain>
    </source>
</reference>
<dbReference type="SUPFAM" id="SSF88713">
    <property type="entry name" value="Glycoside hydrolase/deacetylase"/>
    <property type="match status" value="1"/>
</dbReference>
<dbReference type="InterPro" id="IPR054467">
    <property type="entry name" value="YkoP-like_dom"/>
</dbReference>
<dbReference type="Pfam" id="PF22790">
    <property type="entry name" value="YkoP"/>
    <property type="match status" value="1"/>
</dbReference>
<organism evidence="2 3">
    <name type="scientific">Paenibacillus gyeongsangnamensis</name>
    <dbReference type="NCBI Taxonomy" id="3388067"/>
    <lineage>
        <taxon>Bacteria</taxon>
        <taxon>Bacillati</taxon>
        <taxon>Bacillota</taxon>
        <taxon>Bacilli</taxon>
        <taxon>Bacillales</taxon>
        <taxon>Paenibacillaceae</taxon>
        <taxon>Paenibacillus</taxon>
    </lineage>
</organism>
<dbReference type="RefSeq" id="WP_269885227.1">
    <property type="nucleotide sequence ID" value="NZ_JAQAGZ010000026.1"/>
</dbReference>
<dbReference type="InterPro" id="IPR011330">
    <property type="entry name" value="Glyco_hydro/deAcase_b/a-brl"/>
</dbReference>
<accession>A0ABT4QIJ1</accession>
<evidence type="ECO:0000313" key="2">
    <source>
        <dbReference type="EMBL" id="MCZ8516693.1"/>
    </source>
</evidence>
<sequence length="311" mass="36011">MFDFLLLTRFRLILWSIIVGDWKSRGGKQKVKNRLISKLKDGAVIVLHDSGQTLGADWDAPSHMLEALEEFVSEALSKGYSFMRVDEKMMLDGQVKKQKHRHFRQLLAYLWHSWDRLFHLCFGVKPIGYADPPFFLFRVRRYLGNEVVLSDNEILRCGDRVMELHLNNEILARLVSESRSLVHCAVRIIQMVKEALPYMHEILKRDPRYHNVKAIYGITMIHQGAERIGFTVMNLPDGWFSRLTRIYLRSLLSVIHPDGSARLKGNKAALKPKLLAMSVHSLKKKYPIPAGDLKSYTANEQQESLVHYFHS</sequence>
<evidence type="ECO:0000313" key="3">
    <source>
        <dbReference type="Proteomes" id="UP001527882"/>
    </source>
</evidence>